<dbReference type="PATRIC" id="fig|178306.9.peg.1333"/>
<feature type="transmembrane region" description="Helical" evidence="1">
    <location>
        <begin position="62"/>
        <end position="87"/>
    </location>
</feature>
<keyword evidence="1" id="KW-1133">Transmembrane helix</keyword>
<dbReference type="KEGG" id="pai:PAE1803"/>
<evidence type="ECO:0000313" key="3">
    <source>
        <dbReference type="Proteomes" id="UP000002439"/>
    </source>
</evidence>
<dbReference type="EnsemblBacteria" id="AAL63739">
    <property type="protein sequence ID" value="AAL63739"/>
    <property type="gene ID" value="PAE1803"/>
</dbReference>
<accession>Q8ZWG3</accession>
<keyword evidence="3" id="KW-1185">Reference proteome</keyword>
<organism evidence="2 3">
    <name type="scientific">Pyrobaculum aerophilum (strain ATCC 51768 / DSM 7523 / JCM 9630 / CIP 104966 / NBRC 100827 / IM2)</name>
    <dbReference type="NCBI Taxonomy" id="178306"/>
    <lineage>
        <taxon>Archaea</taxon>
        <taxon>Thermoproteota</taxon>
        <taxon>Thermoprotei</taxon>
        <taxon>Thermoproteales</taxon>
        <taxon>Thermoproteaceae</taxon>
        <taxon>Pyrobaculum</taxon>
    </lineage>
</organism>
<dbReference type="InParanoid" id="Q8ZWG3"/>
<dbReference type="eggNOG" id="arCOG09784">
    <property type="taxonomic scope" value="Archaea"/>
</dbReference>
<protein>
    <submittedName>
        <fullName evidence="2">Uncharacterized protein</fullName>
    </submittedName>
</protein>
<keyword evidence="1" id="KW-0812">Transmembrane</keyword>
<dbReference type="HOGENOM" id="CLU_112763_0_0_2"/>
<keyword evidence="1" id="KW-0472">Membrane</keyword>
<feature type="transmembrane region" description="Helical" evidence="1">
    <location>
        <begin position="37"/>
        <end position="56"/>
    </location>
</feature>
<feature type="transmembrane region" description="Helical" evidence="1">
    <location>
        <begin position="99"/>
        <end position="122"/>
    </location>
</feature>
<dbReference type="Proteomes" id="UP000002439">
    <property type="component" value="Chromosome"/>
</dbReference>
<gene>
    <name evidence="2" type="ordered locus">PAE1803</name>
</gene>
<proteinExistence type="predicted"/>
<name>Q8ZWG3_PYRAE</name>
<dbReference type="AlphaFoldDB" id="Q8ZWG3"/>
<evidence type="ECO:0000313" key="2">
    <source>
        <dbReference type="EMBL" id="AAL63739.1"/>
    </source>
</evidence>
<sequence>MMRLHIGRAGASTVLLYLLNLPLFFSNPLFYPPLFSLGAASYHTAFFGLYTLWGWALYVGSFVLAALVHPALGVFLAFVGGFFVALALGSGKRRLLSPFLYLVLYFLLTNALTLASLFMPFVVEREEVPDPAHAPLYFVYYLALHWAFGRLVRPSTVVSSAARLYNAASSLLRVLRKTDSFREGPGKRAVYTASASDFEKSWAEAFSATLLA</sequence>
<feature type="transmembrane region" description="Helical" evidence="1">
    <location>
        <begin position="6"/>
        <end position="25"/>
    </location>
</feature>
<evidence type="ECO:0000256" key="1">
    <source>
        <dbReference type="SAM" id="Phobius"/>
    </source>
</evidence>
<dbReference type="EMBL" id="AE009441">
    <property type="protein sequence ID" value="AAL63739.1"/>
    <property type="molecule type" value="Genomic_DNA"/>
</dbReference>
<reference evidence="2 3" key="1">
    <citation type="journal article" date="2002" name="Proc. Natl. Acad. Sci. U.S.A.">
        <title>Genome sequence of the hyperthermophilic crenarchaeon Pyrobaculum aerophilum.</title>
        <authorList>
            <person name="Fitz-Gibbon S.T."/>
            <person name="Ladner H."/>
            <person name="Kim U.J."/>
            <person name="Stetter K.O."/>
            <person name="Simon M.I."/>
            <person name="Miller J.H."/>
        </authorList>
    </citation>
    <scope>NUCLEOTIDE SEQUENCE [LARGE SCALE GENOMIC DNA]</scope>
    <source>
        <strain evidence="3">ATCC 51768 / DSM 7523 / JCM 9630 / CIP 104966 / NBRC 100827 / IM2</strain>
    </source>
</reference>
<dbReference type="STRING" id="178306.PAE1803"/>